<protein>
    <submittedName>
        <fullName evidence="2">Uncharacterized protein</fullName>
    </submittedName>
</protein>
<gene>
    <name evidence="2" type="ORF">MNOR_LOCUS38747</name>
</gene>
<proteinExistence type="predicted"/>
<dbReference type="AlphaFoldDB" id="A0AAV2SL83"/>
<organism evidence="2 3">
    <name type="scientific">Meganyctiphanes norvegica</name>
    <name type="common">Northern krill</name>
    <name type="synonym">Thysanopoda norvegica</name>
    <dbReference type="NCBI Taxonomy" id="48144"/>
    <lineage>
        <taxon>Eukaryota</taxon>
        <taxon>Metazoa</taxon>
        <taxon>Ecdysozoa</taxon>
        <taxon>Arthropoda</taxon>
        <taxon>Crustacea</taxon>
        <taxon>Multicrustacea</taxon>
        <taxon>Malacostraca</taxon>
        <taxon>Eumalacostraca</taxon>
        <taxon>Eucarida</taxon>
        <taxon>Euphausiacea</taxon>
        <taxon>Euphausiidae</taxon>
        <taxon>Meganyctiphanes</taxon>
    </lineage>
</organism>
<evidence type="ECO:0000313" key="3">
    <source>
        <dbReference type="Proteomes" id="UP001497623"/>
    </source>
</evidence>
<feature type="compositionally biased region" description="Basic residues" evidence="1">
    <location>
        <begin position="103"/>
        <end position="117"/>
    </location>
</feature>
<feature type="region of interest" description="Disordered" evidence="1">
    <location>
        <begin position="1"/>
        <end position="268"/>
    </location>
</feature>
<feature type="compositionally biased region" description="Low complexity" evidence="1">
    <location>
        <begin position="86"/>
        <end position="102"/>
    </location>
</feature>
<keyword evidence="3" id="KW-1185">Reference proteome</keyword>
<evidence type="ECO:0000313" key="2">
    <source>
        <dbReference type="EMBL" id="CAL4216336.1"/>
    </source>
</evidence>
<feature type="compositionally biased region" description="Low complexity" evidence="1">
    <location>
        <begin position="118"/>
        <end position="132"/>
    </location>
</feature>
<dbReference type="Proteomes" id="UP001497623">
    <property type="component" value="Unassembled WGS sequence"/>
</dbReference>
<feature type="compositionally biased region" description="Low complexity" evidence="1">
    <location>
        <begin position="10"/>
        <end position="26"/>
    </location>
</feature>
<feature type="compositionally biased region" description="Basic residues" evidence="1">
    <location>
        <begin position="56"/>
        <end position="80"/>
    </location>
</feature>
<sequence length="268" mass="30236">AKMIEDEYVSSSKSQSYYEYKSSKQSTFSELSESRYFSRNAPSSSKIEVISYDRNPKKRRNKHNRSKRNLRSREFKKRPRSRTDSDSSNNSSITSRSSSRTRSNSRSRKYRKQRRSRSNSGSSERSLSISRSDGNKNMISQGNSRELRNRSRSRTISGSSVESISTSGSSRSRSLSPLSQKLSQQEGRWKPPKHIDTNASYFDKRQDWCLQGKGFSKESSRESSPKSVAAKSPSADSLYDLSDLPPLPTDSPSPPPEEASQPPLPPPG</sequence>
<comment type="caution">
    <text evidence="2">The sequence shown here is derived from an EMBL/GenBank/DDBJ whole genome shotgun (WGS) entry which is preliminary data.</text>
</comment>
<dbReference type="EMBL" id="CAXKWB010091638">
    <property type="protein sequence ID" value="CAL4216336.1"/>
    <property type="molecule type" value="Genomic_DNA"/>
</dbReference>
<accession>A0AAV2SL83</accession>
<name>A0AAV2SL83_MEGNR</name>
<reference evidence="2 3" key="1">
    <citation type="submission" date="2024-05" db="EMBL/GenBank/DDBJ databases">
        <authorList>
            <person name="Wallberg A."/>
        </authorList>
    </citation>
    <scope>NUCLEOTIDE SEQUENCE [LARGE SCALE GENOMIC DNA]</scope>
</reference>
<feature type="compositionally biased region" description="Polar residues" evidence="1">
    <location>
        <begin position="27"/>
        <end position="46"/>
    </location>
</feature>
<feature type="compositionally biased region" description="Basic and acidic residues" evidence="1">
    <location>
        <begin position="215"/>
        <end position="224"/>
    </location>
</feature>
<feature type="compositionally biased region" description="Basic and acidic residues" evidence="1">
    <location>
        <begin position="187"/>
        <end position="207"/>
    </location>
</feature>
<feature type="non-terminal residue" evidence="2">
    <location>
        <position position="268"/>
    </location>
</feature>
<feature type="compositionally biased region" description="Pro residues" evidence="1">
    <location>
        <begin position="245"/>
        <end position="268"/>
    </location>
</feature>
<feature type="non-terminal residue" evidence="2">
    <location>
        <position position="1"/>
    </location>
</feature>
<evidence type="ECO:0000256" key="1">
    <source>
        <dbReference type="SAM" id="MobiDB-lite"/>
    </source>
</evidence>
<feature type="compositionally biased region" description="Low complexity" evidence="1">
    <location>
        <begin position="154"/>
        <end position="179"/>
    </location>
</feature>
<feature type="compositionally biased region" description="Low complexity" evidence="1">
    <location>
        <begin position="225"/>
        <end position="244"/>
    </location>
</feature>